<dbReference type="HOGENOM" id="CLU_3310553_0_0_6"/>
<sequence>MSPREIKAFRATQPSLKRVLGCIKLTLVVSQAYNPCLLL</sequence>
<evidence type="ECO:0000313" key="1">
    <source>
        <dbReference type="EMBL" id="AJQ97312.1"/>
    </source>
</evidence>
<accession>A0A0C5VRR1</accession>
<dbReference type="EMBL" id="CP007142">
    <property type="protein sequence ID" value="AJQ97312.1"/>
    <property type="molecule type" value="Genomic_DNA"/>
</dbReference>
<proteinExistence type="predicted"/>
<keyword evidence="2" id="KW-1185">Reference proteome</keyword>
<dbReference type="AlphaFoldDB" id="A0A0C5VRR1"/>
<dbReference type="STRING" id="1445510.YC6258_05282"/>
<gene>
    <name evidence="1" type="ORF">YC6258_05282</name>
</gene>
<name>A0A0C5VRR1_9GAMM</name>
<organism evidence="1 2">
    <name type="scientific">Gynuella sunshinyii YC6258</name>
    <dbReference type="NCBI Taxonomy" id="1445510"/>
    <lineage>
        <taxon>Bacteria</taxon>
        <taxon>Pseudomonadati</taxon>
        <taxon>Pseudomonadota</taxon>
        <taxon>Gammaproteobacteria</taxon>
        <taxon>Oceanospirillales</taxon>
        <taxon>Saccharospirillaceae</taxon>
        <taxon>Gynuella</taxon>
    </lineage>
</organism>
<dbReference type="KEGG" id="gsn:YC6258_05282"/>
<dbReference type="Proteomes" id="UP000032266">
    <property type="component" value="Chromosome"/>
</dbReference>
<reference evidence="1 2" key="1">
    <citation type="submission" date="2014-01" db="EMBL/GenBank/DDBJ databases">
        <title>Full genme sequencing of cellulolytic bacterium Gynuella sunshinyii YC6258T gen. nov., sp. nov.</title>
        <authorList>
            <person name="Khan H."/>
            <person name="Chung E.J."/>
            <person name="Chung Y.R."/>
        </authorList>
    </citation>
    <scope>NUCLEOTIDE SEQUENCE [LARGE SCALE GENOMIC DNA]</scope>
    <source>
        <strain evidence="1 2">YC6258</strain>
    </source>
</reference>
<evidence type="ECO:0000313" key="2">
    <source>
        <dbReference type="Proteomes" id="UP000032266"/>
    </source>
</evidence>
<protein>
    <submittedName>
        <fullName evidence="1">Uncharacterized protein</fullName>
    </submittedName>
</protein>